<evidence type="ECO:0000313" key="2">
    <source>
        <dbReference type="EMBL" id="CDR49826.1"/>
    </source>
</evidence>
<accession>A0A061BIH2</accession>
<reference evidence="2" key="1">
    <citation type="journal article" date="2014" name="Genome Announc.">
        <title>Draft genome sequence of Rhodosporidium toruloides CECT1137, an oleaginous yeast of biotechnological interest.</title>
        <authorList>
            <person name="Morin N."/>
            <person name="Calcas X."/>
            <person name="Devillers H."/>
            <person name="Durrens P."/>
            <person name="Sherman D.J."/>
            <person name="Nicaud J.-M."/>
            <person name="Neuveglise C."/>
        </authorList>
    </citation>
    <scope>NUCLEOTIDE SEQUENCE</scope>
    <source>
        <strain evidence="2">CECT1137</strain>
    </source>
</reference>
<sequence>MDKYKVHWRFQGADGREEGCTFLVQDDVSLLIVGGSEPITTPGPSVGSLQEGDELVWELRTITVESVLERARPSSATLTSSHGATLSPQATLYPLLPSPPVSPGTRLDDSVWNEDDDTLLHRSVAREVFKDLRYTKQKEYVWDHVVVHGRAVADDGTQTLSSASRRRLAQHALSQLDDPLPASTVPQPSSAHLLSLPDSILAKIFAYVQPLGQSFSPICRHLLPFTSGLIAAIDAAFSGEAFPSPRRAPQAHPLHPLSPSAFETLAALLRSVQAQQARLARPLADFLVRISRGGALGPAGMLGKTDGGMAGYNDVYSEALRSHLEMETWVAAEDVERIIDDVQRVSHLQTPVQHLGWYPPDYELTIFDSYTTSLLYERFGFADPITDDLLNKRTPLPTHLSLPPTARTLPDPGLRKATEPHDTGLEDRLSRLVLDRFLATIPRLLAGDTFLIAGGRQIRDCFKRVVPEIGSVKVCMVDVQLPIRSGGNKYLTLPGTSATVPVQIAFANIEGRLQVSSVAAFVTHWSSGKIRSRFGGGMQAFAASSGLDGFENLGHLLALGLDTPPTLSSCFAADTFPGRFVLRTDPKEVIRRQDAHVVEERARGFPKTVAEISLEILQLHVLSGNLLDVPPPHASSVGEIAPLIPAARNPPPSTTSILSYLSAVTNKASLARPIRLPSGKLVPLRPTATKGGHVRGRVSAGIAVQWTDDFLRETLDLVNALGGRKARAQVLAELARRHPELPFLRRTTPDLFYEAFLMARVRARKGGSHSAATSQELGAFAHILIWTPALFDAIEKKIEMYGGTQAGKFDDRVQQELVKEFPDMSALARMTPSQLVVSYRAFKTHAKQAQRKKDVKAGKEVEPSTMIRWTDKLYEAAEAKFKKYPGSKDSACDPRILTELAAEHSAFSVLAKVTPVQFYQRLAVQRSNRRAKTSASLQPPAPGSASSADPPQPVASVSLLPPPAPPAAALLSQNVGSSSTSPLDTPSQQPSSRRKRTAPEPDDSFAALALPASSDQAPQASTSAGPPASATSNQQAVPVKKPRKARWKWTAEREQRMQELLAEFPPVKAQGGTRFQAEMVRRFKASEPDDQRLQDMDAQELQEVWRRLLRTKTKRAKQAKGAGAGGGGKGGGGGGGSSGQAEEMDVDE</sequence>
<evidence type="ECO:0000256" key="1">
    <source>
        <dbReference type="SAM" id="MobiDB-lite"/>
    </source>
</evidence>
<feature type="region of interest" description="Disordered" evidence="1">
    <location>
        <begin position="927"/>
        <end position="1051"/>
    </location>
</feature>
<feature type="compositionally biased region" description="Polar residues" evidence="1">
    <location>
        <begin position="974"/>
        <end position="991"/>
    </location>
</feature>
<organism evidence="2">
    <name type="scientific">Rhodotorula toruloides</name>
    <name type="common">Yeast</name>
    <name type="synonym">Rhodosporidium toruloides</name>
    <dbReference type="NCBI Taxonomy" id="5286"/>
    <lineage>
        <taxon>Eukaryota</taxon>
        <taxon>Fungi</taxon>
        <taxon>Dikarya</taxon>
        <taxon>Basidiomycota</taxon>
        <taxon>Pucciniomycotina</taxon>
        <taxon>Microbotryomycetes</taxon>
        <taxon>Sporidiobolales</taxon>
        <taxon>Sporidiobolaceae</taxon>
        <taxon>Rhodotorula</taxon>
    </lineage>
</organism>
<feature type="region of interest" description="Disordered" evidence="1">
    <location>
        <begin position="401"/>
        <end position="421"/>
    </location>
</feature>
<name>A0A061BIH2_RHOTO</name>
<feature type="compositionally biased region" description="Low complexity" evidence="1">
    <location>
        <begin position="1016"/>
        <end position="1032"/>
    </location>
</feature>
<gene>
    <name evidence="2" type="ORF">RHTO0S_35e00320g</name>
</gene>
<protein>
    <submittedName>
        <fullName evidence="2">RHTO0S35e00320g1_1</fullName>
    </submittedName>
</protein>
<feature type="compositionally biased region" description="Gly residues" evidence="1">
    <location>
        <begin position="1122"/>
        <end position="1138"/>
    </location>
</feature>
<dbReference type="EMBL" id="LK052970">
    <property type="protein sequence ID" value="CDR49826.1"/>
    <property type="molecule type" value="Genomic_DNA"/>
</dbReference>
<dbReference type="PANTHER" id="PTHR48125:SF10">
    <property type="entry name" value="OS12G0136300 PROTEIN"/>
    <property type="match status" value="1"/>
</dbReference>
<dbReference type="PANTHER" id="PTHR48125">
    <property type="entry name" value="LP07818P1"/>
    <property type="match status" value="1"/>
</dbReference>
<feature type="region of interest" description="Disordered" evidence="1">
    <location>
        <begin position="1112"/>
        <end position="1148"/>
    </location>
</feature>
<dbReference type="AlphaFoldDB" id="A0A061BIH2"/>
<proteinExistence type="predicted"/>
<feature type="compositionally biased region" description="Low complexity" evidence="1">
    <location>
        <begin position="934"/>
        <end position="959"/>
    </location>
</feature>